<name>A0A0C9TGA3_SPHS4</name>
<evidence type="ECO:0000313" key="3">
    <source>
        <dbReference type="EMBL" id="KIJ28413.1"/>
    </source>
</evidence>
<evidence type="ECO:0000313" key="4">
    <source>
        <dbReference type="Proteomes" id="UP000054279"/>
    </source>
</evidence>
<protein>
    <recommendedName>
        <fullName evidence="2">SWIM-type domain-containing protein</fullName>
    </recommendedName>
</protein>
<organism evidence="3 4">
    <name type="scientific">Sphaerobolus stellatus (strain SS14)</name>
    <dbReference type="NCBI Taxonomy" id="990650"/>
    <lineage>
        <taxon>Eukaryota</taxon>
        <taxon>Fungi</taxon>
        <taxon>Dikarya</taxon>
        <taxon>Basidiomycota</taxon>
        <taxon>Agaricomycotina</taxon>
        <taxon>Agaricomycetes</taxon>
        <taxon>Phallomycetidae</taxon>
        <taxon>Geastrales</taxon>
        <taxon>Sphaerobolaceae</taxon>
        <taxon>Sphaerobolus</taxon>
    </lineage>
</organism>
<proteinExistence type="predicted"/>
<sequence length="350" mass="39158">MAEAAGEDSSAAKQCLEHLQYLNDYWMNEDLWWSWSDFGCRAAAHLLSCNFEGVIPTTNHLESFNGVLEHKHLVCWQKGGRRLCVDILIHILATKVLLSIFEQCHFKNQEEEHWKQHICELLGGEALLKSGTGIGMTPTLTVAYISQDVSRDAAAADLLNRNFISLPTFHEGGVMFNCYSSLKTQYEVQHLVYGVCLGYNGLVKCSCQDYTTRLNVCKHIHASLLKLDALHQHGVNFPHIPVPISESEACLLQAQIITFAPALSRLNTFMEAQESPITRTAAVVEDFFTETPAAFVEEPQDTTSTEEQEAWNDMESIATDAEDEFDFSVLKSSSKAGLDVQSFARLAYEL</sequence>
<dbReference type="Proteomes" id="UP000054279">
    <property type="component" value="Unassembled WGS sequence"/>
</dbReference>
<gene>
    <name evidence="3" type="ORF">M422DRAFT_270272</name>
</gene>
<reference evidence="3 4" key="1">
    <citation type="submission" date="2014-06" db="EMBL/GenBank/DDBJ databases">
        <title>Evolutionary Origins and Diversification of the Mycorrhizal Mutualists.</title>
        <authorList>
            <consortium name="DOE Joint Genome Institute"/>
            <consortium name="Mycorrhizal Genomics Consortium"/>
            <person name="Kohler A."/>
            <person name="Kuo A."/>
            <person name="Nagy L.G."/>
            <person name="Floudas D."/>
            <person name="Copeland A."/>
            <person name="Barry K.W."/>
            <person name="Cichocki N."/>
            <person name="Veneault-Fourrey C."/>
            <person name="LaButti K."/>
            <person name="Lindquist E.A."/>
            <person name="Lipzen A."/>
            <person name="Lundell T."/>
            <person name="Morin E."/>
            <person name="Murat C."/>
            <person name="Riley R."/>
            <person name="Ohm R."/>
            <person name="Sun H."/>
            <person name="Tunlid A."/>
            <person name="Henrissat B."/>
            <person name="Grigoriev I.V."/>
            <person name="Hibbett D.S."/>
            <person name="Martin F."/>
        </authorList>
    </citation>
    <scope>NUCLEOTIDE SEQUENCE [LARGE SCALE GENOMIC DNA]</scope>
    <source>
        <strain evidence="3 4">SS14</strain>
    </source>
</reference>
<keyword evidence="1" id="KW-0862">Zinc</keyword>
<keyword evidence="1" id="KW-0863">Zinc-finger</keyword>
<evidence type="ECO:0000256" key="1">
    <source>
        <dbReference type="PROSITE-ProRule" id="PRU00325"/>
    </source>
</evidence>
<evidence type="ECO:0000259" key="2">
    <source>
        <dbReference type="PROSITE" id="PS50966"/>
    </source>
</evidence>
<dbReference type="EMBL" id="KN837306">
    <property type="protein sequence ID" value="KIJ28413.1"/>
    <property type="molecule type" value="Genomic_DNA"/>
</dbReference>
<keyword evidence="4" id="KW-1185">Reference proteome</keyword>
<dbReference type="OrthoDB" id="2422225at2759"/>
<dbReference type="InterPro" id="IPR007527">
    <property type="entry name" value="Znf_SWIM"/>
</dbReference>
<accession>A0A0C9TGA3</accession>
<dbReference type="AlphaFoldDB" id="A0A0C9TGA3"/>
<feature type="domain" description="SWIM-type" evidence="2">
    <location>
        <begin position="193"/>
        <end position="228"/>
    </location>
</feature>
<dbReference type="HOGENOM" id="CLU_792662_0_0_1"/>
<dbReference type="GO" id="GO:0008270">
    <property type="term" value="F:zinc ion binding"/>
    <property type="evidence" value="ECO:0007669"/>
    <property type="project" value="UniProtKB-KW"/>
</dbReference>
<dbReference type="PROSITE" id="PS50966">
    <property type="entry name" value="ZF_SWIM"/>
    <property type="match status" value="1"/>
</dbReference>
<keyword evidence="1" id="KW-0479">Metal-binding</keyword>